<proteinExistence type="inferred from homology"/>
<evidence type="ECO:0000256" key="3">
    <source>
        <dbReference type="RuleBase" id="RU000363"/>
    </source>
</evidence>
<protein>
    <submittedName>
        <fullName evidence="4">SDR family NAD(P)-dependent oxidoreductase</fullName>
    </submittedName>
</protein>
<dbReference type="EMBL" id="CP108222">
    <property type="protein sequence ID" value="WTT21987.1"/>
    <property type="molecule type" value="Genomic_DNA"/>
</dbReference>
<dbReference type="InterPro" id="IPR002347">
    <property type="entry name" value="SDR_fam"/>
</dbReference>
<dbReference type="InterPro" id="IPR051911">
    <property type="entry name" value="SDR_oxidoreductase"/>
</dbReference>
<dbReference type="PRINTS" id="PR00080">
    <property type="entry name" value="SDRFAMILY"/>
</dbReference>
<dbReference type="PRINTS" id="PR01167">
    <property type="entry name" value="INSADHFAMILY"/>
</dbReference>
<comment type="similarity">
    <text evidence="1 3">Belongs to the short-chain dehydrogenases/reductases (SDR) family.</text>
</comment>
<dbReference type="PANTHER" id="PTHR43976:SF16">
    <property type="entry name" value="SHORT-CHAIN DEHYDROGENASE_REDUCTASE FAMILY PROTEIN"/>
    <property type="match status" value="1"/>
</dbReference>
<gene>
    <name evidence="4" type="ORF">OHA22_43860</name>
</gene>
<accession>A0AAU2AEW4</accession>
<dbReference type="PANTHER" id="PTHR43976">
    <property type="entry name" value="SHORT CHAIN DEHYDROGENASE"/>
    <property type="match status" value="1"/>
</dbReference>
<dbReference type="GO" id="GO:0016491">
    <property type="term" value="F:oxidoreductase activity"/>
    <property type="evidence" value="ECO:0007669"/>
    <property type="project" value="UniProtKB-KW"/>
</dbReference>
<dbReference type="Pfam" id="PF00106">
    <property type="entry name" value="adh_short"/>
    <property type="match status" value="1"/>
</dbReference>
<dbReference type="Gene3D" id="3.40.50.720">
    <property type="entry name" value="NAD(P)-binding Rossmann-like Domain"/>
    <property type="match status" value="2"/>
</dbReference>
<dbReference type="AlphaFoldDB" id="A0AAU2AEW4"/>
<organism evidence="4">
    <name type="scientific">Streptomyces sp. NBC_00093</name>
    <dbReference type="NCBI Taxonomy" id="2975649"/>
    <lineage>
        <taxon>Bacteria</taxon>
        <taxon>Bacillati</taxon>
        <taxon>Actinomycetota</taxon>
        <taxon>Actinomycetes</taxon>
        <taxon>Kitasatosporales</taxon>
        <taxon>Streptomycetaceae</taxon>
        <taxon>Streptomyces</taxon>
    </lineage>
</organism>
<evidence type="ECO:0000256" key="1">
    <source>
        <dbReference type="ARBA" id="ARBA00006484"/>
    </source>
</evidence>
<dbReference type="InterPro" id="IPR036291">
    <property type="entry name" value="NAD(P)-bd_dom_sf"/>
</dbReference>
<evidence type="ECO:0000313" key="4">
    <source>
        <dbReference type="EMBL" id="WTT21987.1"/>
    </source>
</evidence>
<keyword evidence="2" id="KW-0560">Oxidoreductase</keyword>
<dbReference type="SUPFAM" id="SSF51735">
    <property type="entry name" value="NAD(P)-binding Rossmann-fold domains"/>
    <property type="match status" value="1"/>
</dbReference>
<sequence length="188" mass="19620">MPRTAVITGASSGIGAALTRAFARAGLFGALELIKAVLPQMRERGSGRILNVSSVAGTVGTPTMAAYSGSKFALEGFRESLAQDLRHLGIKVTIVQPASYETGFGAGGSGPANPMPEQYGPARTLLYGLDDYKCGDLAASADAIVSIAGTDHPPLRLALGHGLHLLRGKLTAQLEEYDHWEELTATTL</sequence>
<dbReference type="PROSITE" id="PS00061">
    <property type="entry name" value="ADH_SHORT"/>
    <property type="match status" value="1"/>
</dbReference>
<reference evidence="4" key="1">
    <citation type="submission" date="2022-10" db="EMBL/GenBank/DDBJ databases">
        <title>The complete genomes of actinobacterial strains from the NBC collection.</title>
        <authorList>
            <person name="Joergensen T.S."/>
            <person name="Alvarez Arevalo M."/>
            <person name="Sterndorff E.B."/>
            <person name="Faurdal D."/>
            <person name="Vuksanovic O."/>
            <person name="Mourched A.-S."/>
            <person name="Charusanti P."/>
            <person name="Shaw S."/>
            <person name="Blin K."/>
            <person name="Weber T."/>
        </authorList>
    </citation>
    <scope>NUCLEOTIDE SEQUENCE</scope>
    <source>
        <strain evidence="4">NBC_00093</strain>
    </source>
</reference>
<name>A0AAU2AEW4_9ACTN</name>
<evidence type="ECO:0000256" key="2">
    <source>
        <dbReference type="ARBA" id="ARBA00023002"/>
    </source>
</evidence>
<dbReference type="InterPro" id="IPR020904">
    <property type="entry name" value="Sc_DH/Rdtase_CS"/>
</dbReference>